<comment type="caution">
    <text evidence="4">The sequence shown here is derived from an EMBL/GenBank/DDBJ whole genome shotgun (WGS) entry which is preliminary data.</text>
</comment>
<evidence type="ECO:0000256" key="1">
    <source>
        <dbReference type="SAM" id="Coils"/>
    </source>
</evidence>
<dbReference type="FunCoup" id="A0A7J7DPR6">
    <property type="interactions" value="2503"/>
</dbReference>
<organism evidence="4 5">
    <name type="scientific">Tripterygium wilfordii</name>
    <name type="common">Thunder God vine</name>
    <dbReference type="NCBI Taxonomy" id="458696"/>
    <lineage>
        <taxon>Eukaryota</taxon>
        <taxon>Viridiplantae</taxon>
        <taxon>Streptophyta</taxon>
        <taxon>Embryophyta</taxon>
        <taxon>Tracheophyta</taxon>
        <taxon>Spermatophyta</taxon>
        <taxon>Magnoliopsida</taxon>
        <taxon>eudicotyledons</taxon>
        <taxon>Gunneridae</taxon>
        <taxon>Pentapetalae</taxon>
        <taxon>rosids</taxon>
        <taxon>fabids</taxon>
        <taxon>Celastrales</taxon>
        <taxon>Celastraceae</taxon>
        <taxon>Tripterygium</taxon>
    </lineage>
</organism>
<name>A0A7J7DPR6_TRIWF</name>
<dbReference type="Proteomes" id="UP000593562">
    <property type="component" value="Unassembled WGS sequence"/>
</dbReference>
<dbReference type="PROSITE" id="PS51840">
    <property type="entry name" value="C2_NT"/>
    <property type="match status" value="1"/>
</dbReference>
<dbReference type="EMBL" id="JAAARO010000004">
    <property type="protein sequence ID" value="KAF5748341.1"/>
    <property type="molecule type" value="Genomic_DNA"/>
</dbReference>
<feature type="domain" description="C2 NT-type" evidence="3">
    <location>
        <begin position="92"/>
        <end position="240"/>
    </location>
</feature>
<feature type="coiled-coil region" evidence="1">
    <location>
        <begin position="598"/>
        <end position="626"/>
    </location>
</feature>
<dbReference type="InParanoid" id="A0A7J7DPR6"/>
<dbReference type="InterPro" id="IPR048972">
    <property type="entry name" value="PMI1_PMIR1-2_C"/>
</dbReference>
<dbReference type="PANTHER" id="PTHR33414:SF10">
    <property type="entry name" value="PROTEIN PLASTID MOVEMENT IMPAIRED 1-RELATED 2"/>
    <property type="match status" value="1"/>
</dbReference>
<evidence type="ECO:0000256" key="2">
    <source>
        <dbReference type="SAM" id="MobiDB-lite"/>
    </source>
</evidence>
<evidence type="ECO:0000259" key="3">
    <source>
        <dbReference type="PROSITE" id="PS51840"/>
    </source>
</evidence>
<reference evidence="4 5" key="1">
    <citation type="journal article" date="2020" name="Nat. Commun.">
        <title>Genome of Tripterygium wilfordii and identification of cytochrome P450 involved in triptolide biosynthesis.</title>
        <authorList>
            <person name="Tu L."/>
            <person name="Su P."/>
            <person name="Zhang Z."/>
            <person name="Gao L."/>
            <person name="Wang J."/>
            <person name="Hu T."/>
            <person name="Zhou J."/>
            <person name="Zhang Y."/>
            <person name="Zhao Y."/>
            <person name="Liu Y."/>
            <person name="Song Y."/>
            <person name="Tong Y."/>
            <person name="Lu Y."/>
            <person name="Yang J."/>
            <person name="Xu C."/>
            <person name="Jia M."/>
            <person name="Peters R.J."/>
            <person name="Huang L."/>
            <person name="Gao W."/>
        </authorList>
    </citation>
    <scope>NUCLEOTIDE SEQUENCE [LARGE SCALE GENOMIC DNA]</scope>
    <source>
        <strain evidence="5">cv. XIE 37</strain>
        <tissue evidence="4">Leaf</tissue>
    </source>
</reference>
<evidence type="ECO:0000313" key="5">
    <source>
        <dbReference type="Proteomes" id="UP000593562"/>
    </source>
</evidence>
<sequence length="1143" mass="126846">MMWSNIEPGNKDSDESSDNGELLRDIEEISKALYLNRIAPKPSSDVQSKFAGNTHISESKWNPIPRSVNENVSHKDKKSSSSWNWKRPLKALAHVRHQKFNTCFFLHVHSIEGLPASFNDFNVRVHWKRKEEVLQTRATKVARGLAEFDETLLHKCCVYGSRSGSHHSAKYDGKLFLIYASVVGDAWLDLGKHWVDLTRLLPITLEELEGEKNSGRWTTSFKLAGKAMGATLNVSFSFLVLRHNFVESRSNMNVSDFVKFAKNKATTVGLDTDYALYNNIAMLRQMGSTPSTLDPRIALSSQSTDGKVRHEALPNLGLELSTSIRSLYQKLNEENIHGSGVSNISAEHMQPLKPKYVLDFASADDFSGDENYGNKFVVIEQGTEMMKNEQLISVQTNAAIDGSAIEIINVDDIMKDDDLNLYEGPKGYLLDNVSSSYVNKVLLNDCKLEEDVECVKGSALEQQETTLQSLLTSESVDLESPPAVDEFLDQESYIGTILNYKTSKMVKKSHSLDDITESVASDFLNMLGIEQSSCTPSSNCDPESPRERLLREFEEEALVSGNFLLDFDAEEELAKFGCISPEMSGCDLSEDFDFSQVIQAAKEEHNKASQLLRRRKAKELEDLETEALMREWGLDEKAFQNSPRNCSDGFGSPIELPPELPFQLPPLGDGFGPLVLTKGGGYLRSMNPSLFRNSNHVRSLIIQVSSPIVLPAEMGSDIMEILLHLASVGIEKLSLQANILMPMVDVTGKTTQQIVEEAATSRAVPDRQTQLQHKSLLEQDSSDVRKEFEGFSSVQCYNNLSSSLIGGEIGNDIVSAEDLIPLAMDKIEVLIIEGLRIQSDMSDEGAPASISCQSVEKINPYEGKKTGLGGILSLERATGLQLLDISDSSSEVDGLLGLSIAFDEWLRLDAGITIDEDQISEHTKRFLAAHHANTIDFVNGRGTNWGDTYGRKHGLLGNNLTIAFMVLLRDPLRNYEPVGSSMLALVQVQKVVHPKADMYGTLFVRSGNEEECELIIEEEDNQKEDKGGGEEEKEEDAPASFKIIEAHLAGLNIGPARKQLWGSKAQQLSGTRWLLATGMGKTWRHPISKSKAIVVSNTQGMTKFQSEDIIWSISSHFDDTQTNWKDSTESVPYERNPDVISSC</sequence>
<keyword evidence="5" id="KW-1185">Reference proteome</keyword>
<dbReference type="InterPro" id="IPR019448">
    <property type="entry name" value="NT-C2"/>
</dbReference>
<dbReference type="AlphaFoldDB" id="A0A7J7DPR6"/>
<evidence type="ECO:0000313" key="4">
    <source>
        <dbReference type="EMBL" id="KAF5748341.1"/>
    </source>
</evidence>
<dbReference type="Pfam" id="PF21745">
    <property type="entry name" value="PMI1_PMIR1-2_C"/>
    <property type="match status" value="1"/>
</dbReference>
<dbReference type="InterPro" id="IPR039614">
    <property type="entry name" value="PMI1-like"/>
</dbReference>
<feature type="region of interest" description="Disordered" evidence="2">
    <location>
        <begin position="1017"/>
        <end position="1037"/>
    </location>
</feature>
<dbReference type="Pfam" id="PF10358">
    <property type="entry name" value="NT-C2"/>
    <property type="match status" value="1"/>
</dbReference>
<proteinExistence type="predicted"/>
<feature type="region of interest" description="Disordered" evidence="2">
    <location>
        <begin position="61"/>
        <end position="82"/>
    </location>
</feature>
<gene>
    <name evidence="4" type="ORF">HS088_TW04G00294</name>
</gene>
<accession>A0A7J7DPR6</accession>
<dbReference type="PANTHER" id="PTHR33414">
    <property type="entry name" value="PROTEIN PLASTID MOVEMENT IMPAIRED 1-RELATED 1"/>
    <property type="match status" value="1"/>
</dbReference>
<dbReference type="OrthoDB" id="2019483at2759"/>
<feature type="region of interest" description="Disordered" evidence="2">
    <location>
        <begin position="1121"/>
        <end position="1143"/>
    </location>
</feature>
<keyword evidence="1" id="KW-0175">Coiled coil</keyword>
<feature type="region of interest" description="Disordered" evidence="2">
    <location>
        <begin position="1"/>
        <end position="21"/>
    </location>
</feature>
<protein>
    <recommendedName>
        <fullName evidence="3">C2 NT-type domain-containing protein</fullName>
    </recommendedName>
</protein>